<dbReference type="AlphaFoldDB" id="A0A8S2XLR4"/>
<evidence type="ECO:0000313" key="1">
    <source>
        <dbReference type="EMBL" id="CAF4503805.1"/>
    </source>
</evidence>
<gene>
    <name evidence="1" type="ORF">TMI583_LOCUS48070</name>
</gene>
<sequence>MDIDSKLKNFDFSKFILNVASVPANICVNSNCKSKLYVGSISKALRRTALAKKACKVSVRLRLSIYYYFKVFIKPCQRICRSCLQLAERDIRQLKFQHEPLDSNLPTLLFNFINLVTPESIKKKYEKHEKRLQNSISYQKDRINVDHITDEECKTLTGITLDNIVYLSNIVEVHNNNIFIYYCIIRQALSQ</sequence>
<evidence type="ECO:0000313" key="2">
    <source>
        <dbReference type="Proteomes" id="UP000682733"/>
    </source>
</evidence>
<proteinExistence type="predicted"/>
<dbReference type="EMBL" id="CAJOBA010096130">
    <property type="protein sequence ID" value="CAF4503805.1"/>
    <property type="molecule type" value="Genomic_DNA"/>
</dbReference>
<organism evidence="1 2">
    <name type="scientific">Didymodactylos carnosus</name>
    <dbReference type="NCBI Taxonomy" id="1234261"/>
    <lineage>
        <taxon>Eukaryota</taxon>
        <taxon>Metazoa</taxon>
        <taxon>Spiralia</taxon>
        <taxon>Gnathifera</taxon>
        <taxon>Rotifera</taxon>
        <taxon>Eurotatoria</taxon>
        <taxon>Bdelloidea</taxon>
        <taxon>Philodinida</taxon>
        <taxon>Philodinidae</taxon>
        <taxon>Didymodactylos</taxon>
    </lineage>
</organism>
<name>A0A8S2XLR4_9BILA</name>
<reference evidence="1" key="1">
    <citation type="submission" date="2021-02" db="EMBL/GenBank/DDBJ databases">
        <authorList>
            <person name="Nowell W R."/>
        </authorList>
    </citation>
    <scope>NUCLEOTIDE SEQUENCE</scope>
</reference>
<accession>A0A8S2XLR4</accession>
<dbReference type="Proteomes" id="UP000682733">
    <property type="component" value="Unassembled WGS sequence"/>
</dbReference>
<protein>
    <submittedName>
        <fullName evidence="1">Uncharacterized protein</fullName>
    </submittedName>
</protein>
<comment type="caution">
    <text evidence="1">The sequence shown here is derived from an EMBL/GenBank/DDBJ whole genome shotgun (WGS) entry which is preliminary data.</text>
</comment>